<gene>
    <name evidence="5" type="primary">garL_1</name>
    <name evidence="5" type="ORF">DF168_00001</name>
</gene>
<comment type="similarity">
    <text evidence="1">Belongs to the HpcH/HpaI aldolase family.</text>
</comment>
<dbReference type="Pfam" id="PF03328">
    <property type="entry name" value="HpcH_HpaI"/>
    <property type="match status" value="1"/>
</dbReference>
<dbReference type="Proteomes" id="UP000247465">
    <property type="component" value="Chromosome"/>
</dbReference>
<keyword evidence="3 5" id="KW-0456">Lyase</keyword>
<dbReference type="SUPFAM" id="SSF51621">
    <property type="entry name" value="Phosphoenolpyruvate/pyruvate domain"/>
    <property type="match status" value="1"/>
</dbReference>
<dbReference type="InterPro" id="IPR050251">
    <property type="entry name" value="HpcH-HpaI_aldolase"/>
</dbReference>
<accession>A0A2Z4AAN1</accession>
<evidence type="ECO:0000259" key="4">
    <source>
        <dbReference type="Pfam" id="PF03328"/>
    </source>
</evidence>
<dbReference type="EMBL" id="CP029803">
    <property type="protein sequence ID" value="AWT58829.1"/>
    <property type="molecule type" value="Genomic_DNA"/>
</dbReference>
<dbReference type="KEGG" id="mtar:DF168_00001"/>
<keyword evidence="2" id="KW-0479">Metal-binding</keyword>
<dbReference type="InterPro" id="IPR015813">
    <property type="entry name" value="Pyrv/PenolPyrv_kinase-like_dom"/>
</dbReference>
<dbReference type="AlphaFoldDB" id="A0A2Z4AAN1"/>
<evidence type="ECO:0000256" key="1">
    <source>
        <dbReference type="ARBA" id="ARBA00005568"/>
    </source>
</evidence>
<dbReference type="EC" id="4.1.2.20" evidence="5"/>
<dbReference type="Gene3D" id="3.20.20.60">
    <property type="entry name" value="Phosphoenolpyruvate-binding domains"/>
    <property type="match status" value="1"/>
</dbReference>
<evidence type="ECO:0000313" key="5">
    <source>
        <dbReference type="EMBL" id="AWT58829.1"/>
    </source>
</evidence>
<sequence>MRRSLILKKLKRGEHVIIAQSWILPHWKIVDIMGTIGFDGVWIENEHSDFSYGEISQMILAARANDMDSIVRVERSGYTGIIKPLEAGATGIIVPQIIDGEDAKSIVREAKYSPIGLRGSGGSTDAGFGTQSREEYINQSINETFVAALIENPTAVEDVDAIASTEGIDILLLGPGDLSQSYGIFGQSDHHLIKKATDKIAQACEKYGKWWGAPIANRQEAEAMLEKGGRFVQTVNDQEVLVSAFRSLIDSYKDM</sequence>
<feature type="domain" description="HpcH/HpaI aldolase/citrate lyase" evidence="4">
    <location>
        <begin position="28"/>
        <end position="242"/>
    </location>
</feature>
<name>A0A2Z4AAN1_9BACT</name>
<dbReference type="InterPro" id="IPR040442">
    <property type="entry name" value="Pyrv_kinase-like_dom_sf"/>
</dbReference>
<dbReference type="GO" id="GO:0008672">
    <property type="term" value="F:2-dehydro-3-deoxyglucarate aldolase activity"/>
    <property type="evidence" value="ECO:0007669"/>
    <property type="project" value="UniProtKB-EC"/>
</dbReference>
<reference evidence="5 6" key="1">
    <citation type="submission" date="2018-06" db="EMBL/GenBank/DDBJ databases">
        <title>Draft Genome Sequence of a Novel Marine Bacterium Related to the Verrucomicrobia.</title>
        <authorList>
            <person name="Vosseberg J."/>
            <person name="Martijn J."/>
            <person name="Ettema T.J.G."/>
        </authorList>
    </citation>
    <scope>NUCLEOTIDE SEQUENCE [LARGE SCALE GENOMIC DNA]</scope>
    <source>
        <strain evidence="5">TARA_B100001123</strain>
    </source>
</reference>
<dbReference type="GO" id="GO:0046872">
    <property type="term" value="F:metal ion binding"/>
    <property type="evidence" value="ECO:0007669"/>
    <property type="project" value="UniProtKB-KW"/>
</dbReference>
<dbReference type="GO" id="GO:0005737">
    <property type="term" value="C:cytoplasm"/>
    <property type="evidence" value="ECO:0007669"/>
    <property type="project" value="TreeGrafter"/>
</dbReference>
<evidence type="ECO:0000256" key="3">
    <source>
        <dbReference type="ARBA" id="ARBA00023239"/>
    </source>
</evidence>
<dbReference type="InterPro" id="IPR005000">
    <property type="entry name" value="Aldolase/citrate-lyase_domain"/>
</dbReference>
<proteinExistence type="inferred from homology"/>
<protein>
    <submittedName>
        <fullName evidence="5">5-keto-4-deoxy-D-glucarate aldolase</fullName>
        <ecNumber evidence="5">4.1.2.20</ecNumber>
    </submittedName>
</protein>
<evidence type="ECO:0000256" key="2">
    <source>
        <dbReference type="ARBA" id="ARBA00022723"/>
    </source>
</evidence>
<dbReference type="PANTHER" id="PTHR30502:SF0">
    <property type="entry name" value="PHOSPHOENOLPYRUVATE CARBOXYLASE FAMILY PROTEIN"/>
    <property type="match status" value="1"/>
</dbReference>
<organism evidence="5 6">
    <name type="scientific">Candidatus Moanibacter tarae</name>
    <dbReference type="NCBI Taxonomy" id="2200854"/>
    <lineage>
        <taxon>Bacteria</taxon>
        <taxon>Pseudomonadati</taxon>
        <taxon>Verrucomicrobiota</taxon>
        <taxon>Opitutia</taxon>
        <taxon>Puniceicoccales</taxon>
        <taxon>Puniceicoccales incertae sedis</taxon>
        <taxon>Candidatus Moanibacter</taxon>
    </lineage>
</organism>
<evidence type="ECO:0000313" key="6">
    <source>
        <dbReference type="Proteomes" id="UP000247465"/>
    </source>
</evidence>
<dbReference type="PANTHER" id="PTHR30502">
    <property type="entry name" value="2-KETO-3-DEOXY-L-RHAMNONATE ALDOLASE"/>
    <property type="match status" value="1"/>
</dbReference>